<comment type="caution">
    <text evidence="1">The sequence shown here is derived from an EMBL/GenBank/DDBJ whole genome shotgun (WGS) entry which is preliminary data.</text>
</comment>
<dbReference type="AlphaFoldDB" id="A0A948RXL4"/>
<gene>
    <name evidence="1" type="ORF">KJ970_12995</name>
</gene>
<dbReference type="Pfam" id="PF04463">
    <property type="entry name" value="2-thiour_desulf"/>
    <property type="match status" value="1"/>
</dbReference>
<dbReference type="EMBL" id="JAHJDP010000077">
    <property type="protein sequence ID" value="MBU2691831.1"/>
    <property type="molecule type" value="Genomic_DNA"/>
</dbReference>
<name>A0A948RXL4_UNCEI</name>
<evidence type="ECO:0000313" key="2">
    <source>
        <dbReference type="Proteomes" id="UP000777784"/>
    </source>
</evidence>
<reference evidence="1" key="1">
    <citation type="submission" date="2021-05" db="EMBL/GenBank/DDBJ databases">
        <title>Energy efficiency and biological interactions define the core microbiome of deep oligotrophic groundwater.</title>
        <authorList>
            <person name="Mehrshad M."/>
            <person name="Lopez-Fernandez M."/>
            <person name="Bell E."/>
            <person name="Bernier-Latmani R."/>
            <person name="Bertilsson S."/>
            <person name="Dopson M."/>
        </authorList>
    </citation>
    <scope>NUCLEOTIDE SEQUENCE</scope>
    <source>
        <strain evidence="1">Modern_marine.mb.64</strain>
    </source>
</reference>
<organism evidence="1 2">
    <name type="scientific">Eiseniibacteriota bacterium</name>
    <dbReference type="NCBI Taxonomy" id="2212470"/>
    <lineage>
        <taxon>Bacteria</taxon>
        <taxon>Candidatus Eiseniibacteriota</taxon>
    </lineage>
</organism>
<accession>A0A948RXL4</accession>
<evidence type="ECO:0000313" key="1">
    <source>
        <dbReference type="EMBL" id="MBU2691831.1"/>
    </source>
</evidence>
<dbReference type="InterPro" id="IPR007553">
    <property type="entry name" value="2-thiour_desulf"/>
</dbReference>
<dbReference type="PANTHER" id="PTHR30087">
    <property type="entry name" value="INNER MEMBRANE PROTEIN"/>
    <property type="match status" value="1"/>
</dbReference>
<protein>
    <submittedName>
        <fullName evidence="1">DUF523 domain-containing protein</fullName>
    </submittedName>
</protein>
<sequence>MVRTLLSACLLGIPCRYDGASLKCPALIPSKNNLWIPVCPEQLGGLSTPREPADIQGGDGNQVLDGETLVLTRSGLDVTAAYIRGAEATLTICRELSIQVAVLKARSPSCGCRRIYRGGDLVSGVGVTTALLLRNGVSVQNEEEFAGLD</sequence>
<proteinExistence type="predicted"/>
<dbReference type="PANTHER" id="PTHR30087:SF1">
    <property type="entry name" value="HYPOTHETICAL CYTOSOLIC PROTEIN"/>
    <property type="match status" value="1"/>
</dbReference>
<dbReference type="Proteomes" id="UP000777784">
    <property type="component" value="Unassembled WGS sequence"/>
</dbReference>